<evidence type="ECO:0000256" key="5">
    <source>
        <dbReference type="ARBA" id="ARBA00022705"/>
    </source>
</evidence>
<dbReference type="InterPro" id="IPR010372">
    <property type="entry name" value="DNA_pol3_delta_N"/>
</dbReference>
<keyword evidence="3" id="KW-0808">Transferase</keyword>
<dbReference type="GO" id="GO:0009360">
    <property type="term" value="C:DNA polymerase III complex"/>
    <property type="evidence" value="ECO:0007669"/>
    <property type="project" value="InterPro"/>
</dbReference>
<reference evidence="11 12" key="1">
    <citation type="journal article" date="2016" name="Nat. Commun.">
        <title>Thousands of microbial genomes shed light on interconnected biogeochemical processes in an aquifer system.</title>
        <authorList>
            <person name="Anantharaman K."/>
            <person name="Brown C.T."/>
            <person name="Hug L.A."/>
            <person name="Sharon I."/>
            <person name="Castelle C.J."/>
            <person name="Probst A.J."/>
            <person name="Thomas B.C."/>
            <person name="Singh A."/>
            <person name="Wilkins M.J."/>
            <person name="Karaoz U."/>
            <person name="Brodie E.L."/>
            <person name="Williams K.H."/>
            <person name="Hubbard S.S."/>
            <person name="Banfield J.F."/>
        </authorList>
    </citation>
    <scope>NUCLEOTIDE SEQUENCE [LARGE SCALE GENOMIC DNA]</scope>
</reference>
<dbReference type="EC" id="2.7.7.7" evidence="1"/>
<keyword evidence="5" id="KW-0235">DNA replication</keyword>
<dbReference type="Pfam" id="PF21694">
    <property type="entry name" value="DNA_pol3_delta_C"/>
    <property type="match status" value="1"/>
</dbReference>
<dbReference type="NCBIfam" id="TIGR01128">
    <property type="entry name" value="holA"/>
    <property type="match status" value="1"/>
</dbReference>
<proteinExistence type="inferred from homology"/>
<dbReference type="GO" id="GO:0006261">
    <property type="term" value="P:DNA-templated DNA replication"/>
    <property type="evidence" value="ECO:0007669"/>
    <property type="project" value="TreeGrafter"/>
</dbReference>
<accession>A0A1F5YE70</accession>
<feature type="domain" description="DNA polymerase III delta N-terminal" evidence="9">
    <location>
        <begin position="22"/>
        <end position="135"/>
    </location>
</feature>
<evidence type="ECO:0000256" key="7">
    <source>
        <dbReference type="ARBA" id="ARBA00034754"/>
    </source>
</evidence>
<dbReference type="GO" id="GO:0003887">
    <property type="term" value="F:DNA-directed DNA polymerase activity"/>
    <property type="evidence" value="ECO:0007669"/>
    <property type="project" value="UniProtKB-KW"/>
</dbReference>
<dbReference type="InterPro" id="IPR005790">
    <property type="entry name" value="DNA_polIII_delta"/>
</dbReference>
<dbReference type="Proteomes" id="UP000176992">
    <property type="component" value="Unassembled WGS sequence"/>
</dbReference>
<evidence type="ECO:0000256" key="3">
    <source>
        <dbReference type="ARBA" id="ARBA00022679"/>
    </source>
</evidence>
<gene>
    <name evidence="11" type="ORF">A2Z86_07760</name>
</gene>
<evidence type="ECO:0000256" key="2">
    <source>
        <dbReference type="ARBA" id="ARBA00017703"/>
    </source>
</evidence>
<evidence type="ECO:0000256" key="1">
    <source>
        <dbReference type="ARBA" id="ARBA00012417"/>
    </source>
</evidence>
<dbReference type="SUPFAM" id="SSF48019">
    <property type="entry name" value="post-AAA+ oligomerization domain-like"/>
    <property type="match status" value="1"/>
</dbReference>
<name>A0A1F5YE70_9BACT</name>
<dbReference type="GO" id="GO:0003677">
    <property type="term" value="F:DNA binding"/>
    <property type="evidence" value="ECO:0007669"/>
    <property type="project" value="InterPro"/>
</dbReference>
<keyword evidence="6" id="KW-0239">DNA-directed DNA polymerase</keyword>
<evidence type="ECO:0000256" key="8">
    <source>
        <dbReference type="ARBA" id="ARBA00049244"/>
    </source>
</evidence>
<evidence type="ECO:0000259" key="9">
    <source>
        <dbReference type="Pfam" id="PF06144"/>
    </source>
</evidence>
<evidence type="ECO:0000259" key="10">
    <source>
        <dbReference type="Pfam" id="PF21694"/>
    </source>
</evidence>
<feature type="domain" description="DNA polymerase III delta subunit-like C-terminal" evidence="10">
    <location>
        <begin position="219"/>
        <end position="338"/>
    </location>
</feature>
<dbReference type="SUPFAM" id="SSF52540">
    <property type="entry name" value="P-loop containing nucleoside triphosphate hydrolases"/>
    <property type="match status" value="1"/>
</dbReference>
<dbReference type="EMBL" id="MFIV01000134">
    <property type="protein sequence ID" value="OGF98286.1"/>
    <property type="molecule type" value="Genomic_DNA"/>
</dbReference>
<comment type="similarity">
    <text evidence="7">Belongs to the DNA polymerase HolA subunit family.</text>
</comment>
<dbReference type="PANTHER" id="PTHR34388:SF1">
    <property type="entry name" value="DNA POLYMERASE III SUBUNIT DELTA"/>
    <property type="match status" value="1"/>
</dbReference>
<dbReference type="Pfam" id="PF06144">
    <property type="entry name" value="DNA_pol3_delta"/>
    <property type="match status" value="1"/>
</dbReference>
<organism evidence="11 12">
    <name type="scientific">Candidatus Glassbacteria bacterium GWA2_58_10</name>
    <dbReference type="NCBI Taxonomy" id="1817865"/>
    <lineage>
        <taxon>Bacteria</taxon>
        <taxon>Candidatus Glassiibacteriota</taxon>
    </lineage>
</organism>
<sequence length="344" mass="37891">MVKLDLKRLIEQTAQGRLYPVYFFHGDESYLTRQAVETVAAAAVEKATADFNYERFHGAEISPERLLNSLLTPPMMAAHRVVLVRELEKAAPKVKEMLADYAEKPNSSTILILAAGERIRIDKRKNSPKWAASLEATAASAVFWPLRETELIQWIIASARQKGKTMSSRAAWDLYARIGGDLARLADDLEKLTLFCAGKSTIDEEDVRAMTGIDRGGSAFDWVDALAGRNPLDSCRIAGHLSSRGESAVGAIAAAAAHFNKVAGIREQLDAKTPAATIKKSLGLGYWNEEALQELFAQAGAYSVEKLDKALELLLETDLQLKTSSLPDRLLLETLAFRFAREKE</sequence>
<evidence type="ECO:0000256" key="4">
    <source>
        <dbReference type="ARBA" id="ARBA00022695"/>
    </source>
</evidence>
<evidence type="ECO:0000313" key="11">
    <source>
        <dbReference type="EMBL" id="OGF98286.1"/>
    </source>
</evidence>
<dbReference type="Gene3D" id="1.20.272.10">
    <property type="match status" value="1"/>
</dbReference>
<dbReference type="Gene3D" id="3.40.50.300">
    <property type="entry name" value="P-loop containing nucleotide triphosphate hydrolases"/>
    <property type="match status" value="1"/>
</dbReference>
<comment type="catalytic activity">
    <reaction evidence="8">
        <text>DNA(n) + a 2'-deoxyribonucleoside 5'-triphosphate = DNA(n+1) + diphosphate</text>
        <dbReference type="Rhea" id="RHEA:22508"/>
        <dbReference type="Rhea" id="RHEA-COMP:17339"/>
        <dbReference type="Rhea" id="RHEA-COMP:17340"/>
        <dbReference type="ChEBI" id="CHEBI:33019"/>
        <dbReference type="ChEBI" id="CHEBI:61560"/>
        <dbReference type="ChEBI" id="CHEBI:173112"/>
        <dbReference type="EC" id="2.7.7.7"/>
    </reaction>
</comment>
<evidence type="ECO:0000256" key="6">
    <source>
        <dbReference type="ARBA" id="ARBA00022932"/>
    </source>
</evidence>
<dbReference type="AlphaFoldDB" id="A0A1F5YE70"/>
<dbReference type="PANTHER" id="PTHR34388">
    <property type="entry name" value="DNA POLYMERASE III SUBUNIT DELTA"/>
    <property type="match status" value="1"/>
</dbReference>
<dbReference type="InterPro" id="IPR027417">
    <property type="entry name" value="P-loop_NTPase"/>
</dbReference>
<dbReference type="InterPro" id="IPR008921">
    <property type="entry name" value="DNA_pol3_clamp-load_cplx_C"/>
</dbReference>
<evidence type="ECO:0000313" key="12">
    <source>
        <dbReference type="Proteomes" id="UP000176992"/>
    </source>
</evidence>
<dbReference type="InterPro" id="IPR048466">
    <property type="entry name" value="DNA_pol3_delta-like_C"/>
</dbReference>
<keyword evidence="4" id="KW-0548">Nucleotidyltransferase</keyword>
<comment type="caution">
    <text evidence="11">The sequence shown here is derived from an EMBL/GenBank/DDBJ whole genome shotgun (WGS) entry which is preliminary data.</text>
</comment>
<protein>
    <recommendedName>
        <fullName evidence="2">DNA polymerase III subunit delta</fullName>
        <ecNumber evidence="1">2.7.7.7</ecNumber>
    </recommendedName>
</protein>
<dbReference type="Gene3D" id="1.10.8.60">
    <property type="match status" value="1"/>
</dbReference>